<dbReference type="AlphaFoldDB" id="A0A229SW18"/>
<reference evidence="2" key="1">
    <citation type="submission" date="2017-07" db="EMBL/GenBank/DDBJ databases">
        <title>Comparative genome mining reveals phylogenetic distribution patterns of secondary metabolites in Amycolatopsis.</title>
        <authorList>
            <person name="Adamek M."/>
            <person name="Alanjary M."/>
            <person name="Sales-Ortells H."/>
            <person name="Goodfellow M."/>
            <person name="Bull A.T."/>
            <person name="Kalinowski J."/>
            <person name="Ziemert N."/>
        </authorList>
    </citation>
    <scope>NUCLEOTIDE SEQUENCE [LARGE SCALE GENOMIC DNA]</scope>
    <source>
        <strain evidence="2">H5</strain>
    </source>
</reference>
<accession>A0A229SW18</accession>
<organism evidence="1 2">
    <name type="scientific">Amycolatopsis vastitatis</name>
    <dbReference type="NCBI Taxonomy" id="1905142"/>
    <lineage>
        <taxon>Bacteria</taxon>
        <taxon>Bacillati</taxon>
        <taxon>Actinomycetota</taxon>
        <taxon>Actinomycetes</taxon>
        <taxon>Pseudonocardiales</taxon>
        <taxon>Pseudonocardiaceae</taxon>
        <taxon>Amycolatopsis</taxon>
    </lineage>
</organism>
<name>A0A229SW18_9PSEU</name>
<comment type="caution">
    <text evidence="1">The sequence shown here is derived from an EMBL/GenBank/DDBJ whole genome shotgun (WGS) entry which is preliminary data.</text>
</comment>
<dbReference type="RefSeq" id="WP_093951598.1">
    <property type="nucleotide sequence ID" value="NZ_NMUL01000039.1"/>
</dbReference>
<proteinExistence type="predicted"/>
<sequence>MKSGNAVLGVHFLLSLIEPVDASAVRRRLGIGTPAPLTDTGAAWELRRLHAPASVLLWMLERDDPGTNRLVFHQSHVGDALKRDILRGLPFGAADGPLPVRVDCGQQFCSHAAPAIPVSPHGLIGGLREARTMRSARTAARAVSKPDWAAVAEADRVEPLPGFTRWALAERIDCPPRLRAQFGSHAKFTNRLRNAGIVEPREYIEHSRPPRDVLAVLSVGTQLFPHRVGEAAASLAPAVRAELGANLDAWAVLAQLLPTFAGTVPELVATCGAIARV</sequence>
<protein>
    <submittedName>
        <fullName evidence="1">Uncharacterized protein</fullName>
    </submittedName>
</protein>
<dbReference type="Proteomes" id="UP000215199">
    <property type="component" value="Unassembled WGS sequence"/>
</dbReference>
<dbReference type="OrthoDB" id="3444999at2"/>
<gene>
    <name evidence="1" type="ORF">CF165_33550</name>
</gene>
<dbReference type="EMBL" id="NMUL01000039">
    <property type="protein sequence ID" value="OXM62709.1"/>
    <property type="molecule type" value="Genomic_DNA"/>
</dbReference>
<evidence type="ECO:0000313" key="2">
    <source>
        <dbReference type="Proteomes" id="UP000215199"/>
    </source>
</evidence>
<evidence type="ECO:0000313" key="1">
    <source>
        <dbReference type="EMBL" id="OXM62709.1"/>
    </source>
</evidence>
<keyword evidence="2" id="KW-1185">Reference proteome</keyword>